<organism evidence="2 3">
    <name type="scientific">Sinorhizobium kummerowiae</name>
    <dbReference type="NCBI Taxonomy" id="158892"/>
    <lineage>
        <taxon>Bacteria</taxon>
        <taxon>Pseudomonadati</taxon>
        <taxon>Pseudomonadota</taxon>
        <taxon>Alphaproteobacteria</taxon>
        <taxon>Hyphomicrobiales</taxon>
        <taxon>Rhizobiaceae</taxon>
        <taxon>Sinorhizobium/Ensifer group</taxon>
        <taxon>Sinorhizobium</taxon>
    </lineage>
</organism>
<sequence>MTHQQQPIRHRHHQKSVLSFDPSRFDGPNASGEATSIALRYWEGHHGRGFVEGHPLYLALDGGSEIQS</sequence>
<proteinExistence type="predicted"/>
<dbReference type="Proteomes" id="UP001233264">
    <property type="component" value="Plasmid pSkuCCBAU71714b"/>
</dbReference>
<keyword evidence="3" id="KW-1185">Reference proteome</keyword>
<accession>A0ABY8T289</accession>
<feature type="region of interest" description="Disordered" evidence="1">
    <location>
        <begin position="1"/>
        <end position="31"/>
    </location>
</feature>
<dbReference type="RefSeq" id="WP_127515825.1">
    <property type="nucleotide sequence ID" value="NZ_CP120364.1"/>
</dbReference>
<gene>
    <name evidence="2" type="ORF">PZL22_001235</name>
</gene>
<protein>
    <submittedName>
        <fullName evidence="2">Uncharacterized protein</fullName>
    </submittedName>
</protein>
<evidence type="ECO:0000313" key="2">
    <source>
        <dbReference type="EMBL" id="WHS91275.1"/>
    </source>
</evidence>
<evidence type="ECO:0000313" key="3">
    <source>
        <dbReference type="Proteomes" id="UP001233264"/>
    </source>
</evidence>
<evidence type="ECO:0000256" key="1">
    <source>
        <dbReference type="SAM" id="MobiDB-lite"/>
    </source>
</evidence>
<name>A0ABY8T289_9HYPH</name>
<keyword evidence="2" id="KW-0614">Plasmid</keyword>
<dbReference type="EMBL" id="CP120364">
    <property type="protein sequence ID" value="WHS91275.1"/>
    <property type="molecule type" value="Genomic_DNA"/>
</dbReference>
<geneLocation type="plasmid" evidence="2 3">
    <name>pSkuCCBAU71714b</name>
</geneLocation>
<reference evidence="2 3" key="1">
    <citation type="submission" date="2023-03" db="EMBL/GenBank/DDBJ databases">
        <authorList>
            <person name="Menendez E."/>
            <person name="Kaur S."/>
            <person name="Flores-Felix J.D."/>
            <person name="diCenzo G.C."/>
            <person name="Peix A."/>
            <person name="Velazquez E."/>
        </authorList>
    </citation>
    <scope>NUCLEOTIDE SEQUENCE [LARGE SCALE GENOMIC DNA]</scope>
    <source>
        <strain evidence="2 3">CCBAU 71714</strain>
        <plasmid evidence="2 3">pSkuCCBAU71714b</plasmid>
    </source>
</reference>